<dbReference type="PANTHER" id="PTHR45453:SF1">
    <property type="entry name" value="PHOSPHATE REGULON SENSOR PROTEIN PHOR"/>
    <property type="match status" value="1"/>
</dbReference>
<dbReference type="GO" id="GO:0005886">
    <property type="term" value="C:plasma membrane"/>
    <property type="evidence" value="ECO:0007669"/>
    <property type="project" value="TreeGrafter"/>
</dbReference>
<dbReference type="Pfam" id="PF02518">
    <property type="entry name" value="HATPase_c"/>
    <property type="match status" value="1"/>
</dbReference>
<dbReference type="PRINTS" id="PR00344">
    <property type="entry name" value="BCTRLSENSOR"/>
</dbReference>
<dbReference type="InterPro" id="IPR004358">
    <property type="entry name" value="Sig_transdc_His_kin-like_C"/>
</dbReference>
<dbReference type="SUPFAM" id="SSF47384">
    <property type="entry name" value="Homodimeric domain of signal transducing histidine kinase"/>
    <property type="match status" value="1"/>
</dbReference>
<keyword evidence="8" id="KW-1133">Transmembrane helix</keyword>
<dbReference type="Proteomes" id="UP000092931">
    <property type="component" value="Chromosome"/>
</dbReference>
<keyword evidence="8" id="KW-0812">Transmembrane</keyword>
<feature type="domain" description="Histidine kinase" evidence="9">
    <location>
        <begin position="197"/>
        <end position="408"/>
    </location>
</feature>
<evidence type="ECO:0000259" key="9">
    <source>
        <dbReference type="PROSITE" id="PS50109"/>
    </source>
</evidence>
<dbReference type="Pfam" id="PF00512">
    <property type="entry name" value="HisKA"/>
    <property type="match status" value="1"/>
</dbReference>
<evidence type="ECO:0000256" key="2">
    <source>
        <dbReference type="ARBA" id="ARBA00004370"/>
    </source>
</evidence>
<evidence type="ECO:0000256" key="6">
    <source>
        <dbReference type="ARBA" id="ARBA00022777"/>
    </source>
</evidence>
<evidence type="ECO:0000256" key="4">
    <source>
        <dbReference type="ARBA" id="ARBA00022553"/>
    </source>
</evidence>
<evidence type="ECO:0000313" key="10">
    <source>
        <dbReference type="EMBL" id="ANX01599.1"/>
    </source>
</evidence>
<dbReference type="PANTHER" id="PTHR45453">
    <property type="entry name" value="PHOSPHATE REGULON SENSOR PROTEIN PHOR"/>
    <property type="match status" value="1"/>
</dbReference>
<evidence type="ECO:0000256" key="3">
    <source>
        <dbReference type="ARBA" id="ARBA00012438"/>
    </source>
</evidence>
<dbReference type="InterPro" id="IPR003594">
    <property type="entry name" value="HATPase_dom"/>
</dbReference>
<dbReference type="EMBL" id="CP014673">
    <property type="protein sequence ID" value="ANX01599.1"/>
    <property type="molecule type" value="Genomic_DNA"/>
</dbReference>
<evidence type="ECO:0000256" key="7">
    <source>
        <dbReference type="ARBA" id="ARBA00023012"/>
    </source>
</evidence>
<feature type="transmembrane region" description="Helical" evidence="8">
    <location>
        <begin position="9"/>
        <end position="31"/>
    </location>
</feature>
<dbReference type="PROSITE" id="PS50109">
    <property type="entry name" value="HIS_KIN"/>
    <property type="match status" value="1"/>
</dbReference>
<keyword evidence="6 10" id="KW-0418">Kinase</keyword>
<dbReference type="CDD" id="cd00082">
    <property type="entry name" value="HisKA"/>
    <property type="match status" value="1"/>
</dbReference>
<name>A0A1B1YLE1_THEST</name>
<dbReference type="SUPFAM" id="SSF55874">
    <property type="entry name" value="ATPase domain of HSP90 chaperone/DNA topoisomerase II/histidine kinase"/>
    <property type="match status" value="1"/>
</dbReference>
<keyword evidence="8" id="KW-0472">Membrane</keyword>
<dbReference type="FunFam" id="3.30.565.10:FF:000006">
    <property type="entry name" value="Sensor histidine kinase WalK"/>
    <property type="match status" value="1"/>
</dbReference>
<evidence type="ECO:0000313" key="11">
    <source>
        <dbReference type="Proteomes" id="UP000092931"/>
    </source>
</evidence>
<keyword evidence="4" id="KW-0597">Phosphoprotein</keyword>
<dbReference type="Gene3D" id="1.10.287.130">
    <property type="match status" value="1"/>
</dbReference>
<dbReference type="InterPro" id="IPR005467">
    <property type="entry name" value="His_kinase_dom"/>
</dbReference>
<dbReference type="CDD" id="cd00075">
    <property type="entry name" value="HATPase"/>
    <property type="match status" value="1"/>
</dbReference>
<dbReference type="InterPro" id="IPR036097">
    <property type="entry name" value="HisK_dim/P_sf"/>
</dbReference>
<organism evidence="10 11">
    <name type="scientific">Thermoclostridium stercorarium subsp. leptospartum DSM 9219</name>
    <dbReference type="NCBI Taxonomy" id="1346611"/>
    <lineage>
        <taxon>Bacteria</taxon>
        <taxon>Bacillati</taxon>
        <taxon>Bacillota</taxon>
        <taxon>Clostridia</taxon>
        <taxon>Eubacteriales</taxon>
        <taxon>Oscillospiraceae</taxon>
        <taxon>Thermoclostridium</taxon>
    </lineage>
</organism>
<dbReference type="SMART" id="SM00388">
    <property type="entry name" value="HisKA"/>
    <property type="match status" value="1"/>
</dbReference>
<accession>A0A1B1YLE1</accession>
<feature type="transmembrane region" description="Helical" evidence="8">
    <location>
        <begin position="154"/>
        <end position="176"/>
    </location>
</feature>
<evidence type="ECO:0000256" key="5">
    <source>
        <dbReference type="ARBA" id="ARBA00022679"/>
    </source>
</evidence>
<dbReference type="InterPro" id="IPR050351">
    <property type="entry name" value="BphY/WalK/GraS-like"/>
</dbReference>
<comment type="catalytic activity">
    <reaction evidence="1">
        <text>ATP + protein L-histidine = ADP + protein N-phospho-L-histidine.</text>
        <dbReference type="EC" id="2.7.13.3"/>
    </reaction>
</comment>
<evidence type="ECO:0000256" key="8">
    <source>
        <dbReference type="SAM" id="Phobius"/>
    </source>
</evidence>
<proteinExistence type="predicted"/>
<evidence type="ECO:0000256" key="1">
    <source>
        <dbReference type="ARBA" id="ARBA00000085"/>
    </source>
</evidence>
<dbReference type="RefSeq" id="WP_034836293.1">
    <property type="nucleotide sequence ID" value="NZ_CP014673.1"/>
</dbReference>
<sequence>MIKKLQRKFIIVSMAVFIAVLTIIITGINVANYMKVVHEADELLEILSKNKGVFPIGPGGRGQLPPRMSPEVPYETRFFSVVINQETNRIVQVETGKIVSVNRDDAIAFARQILKNNREKGFIKAFRFRLQKEGSNVRVIFLDCGRRLDAFRSFLFASIAICFISLILVFALIVFFSNKVIRPISESYEKQKRFITDAGHELKTPLTVINADLDVLEMELGENEWLDDIKKHVKRLAELTNDLIFLARMEESENKLQMVEFPFSDVVSETASSFQALAQAQNKEFECKIQPMVSLKGNEKSIRHLVEILLDNALKYSPEKGRISLNVHKHPGAVVLSVYNTTENLIPKESLSRIFERFYRLDPSRNSQTGGHGIGLSIAQAIVSAHNGRIHCTTDDGHSLLVTVTLPA</sequence>
<dbReference type="EC" id="2.7.13.3" evidence="3"/>
<reference evidence="10 11" key="1">
    <citation type="submission" date="2016-02" db="EMBL/GenBank/DDBJ databases">
        <title>Comparison of Clostridium stercorarium subspecies using comparative genomics and transcriptomics.</title>
        <authorList>
            <person name="Schellenberg J."/>
            <person name="Thallinger G."/>
            <person name="Levin D.B."/>
            <person name="Zhang X."/>
            <person name="Alvare G."/>
            <person name="Fristensky B."/>
            <person name="Sparling R."/>
        </authorList>
    </citation>
    <scope>NUCLEOTIDE SEQUENCE [LARGE SCALE GENOMIC DNA]</scope>
    <source>
        <strain evidence="10 11">DSM 9219</strain>
    </source>
</reference>
<dbReference type="GO" id="GO:0000155">
    <property type="term" value="F:phosphorelay sensor kinase activity"/>
    <property type="evidence" value="ECO:0007669"/>
    <property type="project" value="InterPro"/>
</dbReference>
<dbReference type="InterPro" id="IPR003661">
    <property type="entry name" value="HisK_dim/P_dom"/>
</dbReference>
<gene>
    <name evidence="10" type="ORF">CSTERLE_08430</name>
</gene>
<dbReference type="SMART" id="SM00387">
    <property type="entry name" value="HATPase_c"/>
    <property type="match status" value="1"/>
</dbReference>
<protein>
    <recommendedName>
        <fullName evidence="3">histidine kinase</fullName>
        <ecNumber evidence="3">2.7.13.3</ecNumber>
    </recommendedName>
</protein>
<dbReference type="AlphaFoldDB" id="A0A1B1YLE1"/>
<dbReference type="InterPro" id="IPR036890">
    <property type="entry name" value="HATPase_C_sf"/>
</dbReference>
<keyword evidence="5" id="KW-0808">Transferase</keyword>
<keyword evidence="7" id="KW-0902">Two-component regulatory system</keyword>
<dbReference type="GO" id="GO:0004721">
    <property type="term" value="F:phosphoprotein phosphatase activity"/>
    <property type="evidence" value="ECO:0007669"/>
    <property type="project" value="TreeGrafter"/>
</dbReference>
<dbReference type="GO" id="GO:0016036">
    <property type="term" value="P:cellular response to phosphate starvation"/>
    <property type="evidence" value="ECO:0007669"/>
    <property type="project" value="TreeGrafter"/>
</dbReference>
<comment type="subcellular location">
    <subcellularLocation>
        <location evidence="2">Membrane</location>
    </subcellularLocation>
</comment>
<dbReference type="Gene3D" id="3.30.565.10">
    <property type="entry name" value="Histidine kinase-like ATPase, C-terminal domain"/>
    <property type="match status" value="1"/>
</dbReference>